<name>A0A0F9US18_9ZZZZ</name>
<proteinExistence type="predicted"/>
<dbReference type="AlphaFoldDB" id="A0A0F9US18"/>
<reference evidence="3" key="1">
    <citation type="journal article" date="2015" name="Nature">
        <title>Complex archaea that bridge the gap between prokaryotes and eukaryotes.</title>
        <authorList>
            <person name="Spang A."/>
            <person name="Saw J.H."/>
            <person name="Jorgensen S.L."/>
            <person name="Zaremba-Niedzwiedzka K."/>
            <person name="Martijn J."/>
            <person name="Lind A.E."/>
            <person name="van Eijk R."/>
            <person name="Schleper C."/>
            <person name="Guy L."/>
            <person name="Ettema T.J."/>
        </authorList>
    </citation>
    <scope>NUCLEOTIDE SEQUENCE</scope>
</reference>
<dbReference type="InterPro" id="IPR038610">
    <property type="entry name" value="FliK-like_C_sf"/>
</dbReference>
<feature type="region of interest" description="Disordered" evidence="1">
    <location>
        <begin position="429"/>
        <end position="453"/>
    </location>
</feature>
<feature type="domain" description="Flagellar hook-length control protein-like C-terminal" evidence="2">
    <location>
        <begin position="356"/>
        <end position="414"/>
    </location>
</feature>
<evidence type="ECO:0000259" key="2">
    <source>
        <dbReference type="Pfam" id="PF02120"/>
    </source>
</evidence>
<dbReference type="Pfam" id="PF02120">
    <property type="entry name" value="Flg_hook"/>
    <property type="match status" value="1"/>
</dbReference>
<comment type="caution">
    <text evidence="3">The sequence shown here is derived from an EMBL/GenBank/DDBJ whole genome shotgun (WGS) entry which is preliminary data.</text>
</comment>
<sequence length="473" mass="47660">MTGQSGVKPGKGDAAVPEGFAALMGAVPIAETGTTVPPFTLGPDGEPILPGSDDATAEGMADILGLSLTAEEAGDPTALSMEASFTGLMIAALPAFAAATPQETGPVTVATTVNVPAVTVPQAAVQVVAGAPDPQLPLTAAAAAPLAADAVAASATQTPVKVALEASAPAAAPPVEAKGDAKIAAPAPQTALILPSGTAPKIPATDQQPISATTKVQTVAQTQVMTGMQPVPKPEGSNKLSIPSRAVPQATTAVEGAAASESMTDADAPVAPLRQAAFGAEQPTFLNNAAAQGKASVDGTATFRPAEVAQSQPVENNALLLADQASDLKAAAPSPEVQSKPAPKPFADALISQVKSVEAKEGRTSVSLHPRGLGQIEIDVVTDKDHGTRVVVRVENPAVLQTLRDERQLLAQGLGFTDAGSFEFQQGFSEDRTRDQQQSHVPFGGTNDDTAGTVTAGVQHKNVVDDGQLDILT</sequence>
<organism evidence="3">
    <name type="scientific">marine sediment metagenome</name>
    <dbReference type="NCBI Taxonomy" id="412755"/>
    <lineage>
        <taxon>unclassified sequences</taxon>
        <taxon>metagenomes</taxon>
        <taxon>ecological metagenomes</taxon>
    </lineage>
</organism>
<accession>A0A0F9US18</accession>
<dbReference type="InterPro" id="IPR021136">
    <property type="entry name" value="Flagellar_hook_control-like_C"/>
</dbReference>
<gene>
    <name evidence="3" type="ORF">LCGC14_0173990</name>
</gene>
<dbReference type="EMBL" id="LAZR01000068">
    <property type="protein sequence ID" value="KKN95900.1"/>
    <property type="molecule type" value="Genomic_DNA"/>
</dbReference>
<evidence type="ECO:0000256" key="1">
    <source>
        <dbReference type="SAM" id="MobiDB-lite"/>
    </source>
</evidence>
<evidence type="ECO:0000313" key="3">
    <source>
        <dbReference type="EMBL" id="KKN95900.1"/>
    </source>
</evidence>
<dbReference type="Gene3D" id="3.30.750.140">
    <property type="match status" value="1"/>
</dbReference>
<protein>
    <recommendedName>
        <fullName evidence="2">Flagellar hook-length control protein-like C-terminal domain-containing protein</fullName>
    </recommendedName>
</protein>